<proteinExistence type="predicted"/>
<evidence type="ECO:0000313" key="1">
    <source>
        <dbReference type="EMBL" id="CAG8804572.1"/>
    </source>
</evidence>
<reference evidence="1" key="1">
    <citation type="submission" date="2021-06" db="EMBL/GenBank/DDBJ databases">
        <authorList>
            <person name="Kallberg Y."/>
            <person name="Tangrot J."/>
            <person name="Rosling A."/>
        </authorList>
    </citation>
    <scope>NUCLEOTIDE SEQUENCE</scope>
    <source>
        <strain evidence="1">IN212</strain>
    </source>
</reference>
<name>A0A9N9K1T2_9GLOM</name>
<keyword evidence="2" id="KW-1185">Reference proteome</keyword>
<organism evidence="1 2">
    <name type="scientific">Racocetra fulgida</name>
    <dbReference type="NCBI Taxonomy" id="60492"/>
    <lineage>
        <taxon>Eukaryota</taxon>
        <taxon>Fungi</taxon>
        <taxon>Fungi incertae sedis</taxon>
        <taxon>Mucoromycota</taxon>
        <taxon>Glomeromycotina</taxon>
        <taxon>Glomeromycetes</taxon>
        <taxon>Diversisporales</taxon>
        <taxon>Gigasporaceae</taxon>
        <taxon>Racocetra</taxon>
    </lineage>
</organism>
<protein>
    <submittedName>
        <fullName evidence="1">19277_t:CDS:1</fullName>
    </submittedName>
</protein>
<feature type="non-terminal residue" evidence="1">
    <location>
        <position position="40"/>
    </location>
</feature>
<comment type="caution">
    <text evidence="1">The sequence shown here is derived from an EMBL/GenBank/DDBJ whole genome shotgun (WGS) entry which is preliminary data.</text>
</comment>
<dbReference type="OrthoDB" id="329666at2759"/>
<accession>A0A9N9K1T2</accession>
<feature type="non-terminal residue" evidence="1">
    <location>
        <position position="1"/>
    </location>
</feature>
<dbReference type="AlphaFoldDB" id="A0A9N9K1T2"/>
<sequence>LSDDELEQGDEEYSGILQVSQGTWFLIDETVMEEGKLDDI</sequence>
<dbReference type="EMBL" id="CAJVPZ010076348">
    <property type="protein sequence ID" value="CAG8804572.1"/>
    <property type="molecule type" value="Genomic_DNA"/>
</dbReference>
<gene>
    <name evidence="1" type="ORF">RFULGI_LOCUS18086</name>
</gene>
<dbReference type="Proteomes" id="UP000789396">
    <property type="component" value="Unassembled WGS sequence"/>
</dbReference>
<evidence type="ECO:0000313" key="2">
    <source>
        <dbReference type="Proteomes" id="UP000789396"/>
    </source>
</evidence>